<reference evidence="1" key="1">
    <citation type="journal article" date="2014" name="Front. Microbiol.">
        <title>High frequency of phylogenetically diverse reductive dehalogenase-homologous genes in deep subseafloor sedimentary metagenomes.</title>
        <authorList>
            <person name="Kawai M."/>
            <person name="Futagami T."/>
            <person name="Toyoda A."/>
            <person name="Takaki Y."/>
            <person name="Nishi S."/>
            <person name="Hori S."/>
            <person name="Arai W."/>
            <person name="Tsubouchi T."/>
            <person name="Morono Y."/>
            <person name="Uchiyama I."/>
            <person name="Ito T."/>
            <person name="Fujiyama A."/>
            <person name="Inagaki F."/>
            <person name="Takami H."/>
        </authorList>
    </citation>
    <scope>NUCLEOTIDE SEQUENCE</scope>
    <source>
        <strain evidence="1">Expedition CK06-06</strain>
    </source>
</reference>
<dbReference type="AlphaFoldDB" id="X1LKJ8"/>
<gene>
    <name evidence="1" type="ORF">S06H3_08139</name>
</gene>
<sequence>VSQLAHHALGYSEATRLVCFIKKLEMPKADA</sequence>
<name>X1LKJ8_9ZZZZ</name>
<evidence type="ECO:0000313" key="1">
    <source>
        <dbReference type="EMBL" id="GAI06371.1"/>
    </source>
</evidence>
<accession>X1LKJ8</accession>
<organism evidence="1">
    <name type="scientific">marine sediment metagenome</name>
    <dbReference type="NCBI Taxonomy" id="412755"/>
    <lineage>
        <taxon>unclassified sequences</taxon>
        <taxon>metagenomes</taxon>
        <taxon>ecological metagenomes</taxon>
    </lineage>
</organism>
<feature type="non-terminal residue" evidence="1">
    <location>
        <position position="1"/>
    </location>
</feature>
<protein>
    <submittedName>
        <fullName evidence="1">Uncharacterized protein</fullName>
    </submittedName>
</protein>
<dbReference type="EMBL" id="BARV01003392">
    <property type="protein sequence ID" value="GAI06371.1"/>
    <property type="molecule type" value="Genomic_DNA"/>
</dbReference>
<proteinExistence type="predicted"/>
<comment type="caution">
    <text evidence="1">The sequence shown here is derived from an EMBL/GenBank/DDBJ whole genome shotgun (WGS) entry which is preliminary data.</text>
</comment>